<proteinExistence type="predicted"/>
<evidence type="ECO:0000313" key="2">
    <source>
        <dbReference type="Proteomes" id="UP000307720"/>
    </source>
</evidence>
<reference evidence="1" key="1">
    <citation type="submission" date="2019-04" db="EMBL/GenBank/DDBJ databases">
        <title>Microbes associate with the intestines of laboratory mice.</title>
        <authorList>
            <person name="Navarre W."/>
            <person name="Wong E."/>
            <person name="Huang K."/>
            <person name="Tropini C."/>
            <person name="Ng K."/>
            <person name="Yu B."/>
        </authorList>
    </citation>
    <scope>NUCLEOTIDE SEQUENCE</scope>
    <source>
        <strain evidence="1">NM72_1-8</strain>
    </source>
</reference>
<dbReference type="Proteomes" id="UP000307720">
    <property type="component" value="Unassembled WGS sequence"/>
</dbReference>
<dbReference type="EMBL" id="SRZB01000050">
    <property type="protein sequence ID" value="TGX96721.1"/>
    <property type="molecule type" value="Genomic_DNA"/>
</dbReference>
<comment type="caution">
    <text evidence="1">The sequence shown here is derived from an EMBL/GenBank/DDBJ whole genome shotgun (WGS) entry which is preliminary data.</text>
</comment>
<keyword evidence="2" id="KW-1185">Reference proteome</keyword>
<sequence>MHFLADRGGRIVEENSLQDRFLEWMYGHVAGRVLLRPLVSPVFSRAGGRFLDSRLSRLMIPAFIRNHSIDMKEFEQKEYSSYNAFFKRRMLSGVREIEHAPQVFVSPCDSRLSVYRISREQEFSIKNTKYTTEQLLRSRKLAGKYSGGYAWVFRLCVEDYHRYIYVDGGRVSPGICIPGVFHTVNPAANDRYPIYVENTREYSLLQSEHFGTILQMEVGALLVGKIENRTVSGTVRRGQEKGNFAFGGSTVILLTQEGKVRPDKDILENSGKGIETKVKLGERVGCV</sequence>
<gene>
    <name evidence="1" type="ORF">E5357_15280</name>
</gene>
<evidence type="ECO:0000313" key="1">
    <source>
        <dbReference type="EMBL" id="TGX96721.1"/>
    </source>
</evidence>
<name>A0AC61QVQ4_9FIRM</name>
<organism evidence="1 2">
    <name type="scientific">Hominisplanchenecus murintestinalis</name>
    <dbReference type="NCBI Taxonomy" id="2941517"/>
    <lineage>
        <taxon>Bacteria</taxon>
        <taxon>Bacillati</taxon>
        <taxon>Bacillota</taxon>
        <taxon>Clostridia</taxon>
        <taxon>Lachnospirales</taxon>
        <taxon>Lachnospiraceae</taxon>
        <taxon>Hominisplanchenecus</taxon>
    </lineage>
</organism>
<accession>A0AC61QVQ4</accession>
<protein>
    <submittedName>
        <fullName evidence="1">Phosphatidylserine decarboxylase</fullName>
    </submittedName>
</protein>